<dbReference type="EMBL" id="CAKLBY020000228">
    <property type="protein sequence ID" value="CAK7937965.1"/>
    <property type="molecule type" value="Genomic_DNA"/>
</dbReference>
<feature type="compositionally biased region" description="Basic residues" evidence="1">
    <location>
        <begin position="20"/>
        <end position="30"/>
    </location>
</feature>
<evidence type="ECO:0000313" key="3">
    <source>
        <dbReference type="Proteomes" id="UP001162060"/>
    </source>
</evidence>
<dbReference type="Proteomes" id="UP001162060">
    <property type="component" value="Unassembled WGS sequence"/>
</dbReference>
<feature type="compositionally biased region" description="Basic and acidic residues" evidence="1">
    <location>
        <begin position="8"/>
        <end position="19"/>
    </location>
</feature>
<evidence type="ECO:0000256" key="1">
    <source>
        <dbReference type="SAM" id="MobiDB-lite"/>
    </source>
</evidence>
<protein>
    <submittedName>
        <fullName evidence="2">Uncharacterized protein</fullName>
    </submittedName>
</protein>
<evidence type="ECO:0000313" key="2">
    <source>
        <dbReference type="EMBL" id="CAK7937965.1"/>
    </source>
</evidence>
<feature type="region of interest" description="Disordered" evidence="1">
    <location>
        <begin position="1"/>
        <end position="45"/>
    </location>
</feature>
<sequence>MPEEEDERAQHHSENDKGLLKKKKWSKTMARRVTPVGNMKSRPDG</sequence>
<name>A0AAV1UWT3_9STRA</name>
<accession>A0AAV1UWT3</accession>
<comment type="caution">
    <text evidence="2">The sequence shown here is derived from an EMBL/GenBank/DDBJ whole genome shotgun (WGS) entry which is preliminary data.</text>
</comment>
<proteinExistence type="predicted"/>
<organism evidence="2 3">
    <name type="scientific">Peronospora matthiolae</name>
    <dbReference type="NCBI Taxonomy" id="2874970"/>
    <lineage>
        <taxon>Eukaryota</taxon>
        <taxon>Sar</taxon>
        <taxon>Stramenopiles</taxon>
        <taxon>Oomycota</taxon>
        <taxon>Peronosporomycetes</taxon>
        <taxon>Peronosporales</taxon>
        <taxon>Peronosporaceae</taxon>
        <taxon>Peronospora</taxon>
    </lineage>
</organism>
<gene>
    <name evidence="2" type="ORF">PM001_LOCUS23115</name>
</gene>
<dbReference type="AlphaFoldDB" id="A0AAV1UWT3"/>
<reference evidence="2" key="1">
    <citation type="submission" date="2024-01" db="EMBL/GenBank/DDBJ databases">
        <authorList>
            <person name="Webb A."/>
        </authorList>
    </citation>
    <scope>NUCLEOTIDE SEQUENCE</scope>
    <source>
        <strain evidence="2">Pm1</strain>
    </source>
</reference>